<reference evidence="1 2" key="1">
    <citation type="journal article" date="2020" name="ISME J.">
        <title>Enrichment and physiological characterization of a novel comammox Nitrospira indicates ammonium inhibition of complete nitrification.</title>
        <authorList>
            <person name="Sakoula D."/>
            <person name="Koch H."/>
            <person name="Frank J."/>
            <person name="Jetten M.S.M."/>
            <person name="van Kessel M.A.H.J."/>
            <person name="Lucker S."/>
        </authorList>
    </citation>
    <scope>NUCLEOTIDE SEQUENCE [LARGE SCALE GENOMIC DNA]</scope>
    <source>
        <strain evidence="1">Comreactor17</strain>
    </source>
</reference>
<name>A0A7S8IY13_9BACT</name>
<evidence type="ECO:0008006" key="3">
    <source>
        <dbReference type="Google" id="ProtNLM"/>
    </source>
</evidence>
<evidence type="ECO:0000313" key="1">
    <source>
        <dbReference type="EMBL" id="QPD02609.1"/>
    </source>
</evidence>
<accession>A0A7S8IY13</accession>
<dbReference type="InterPro" id="IPR022453">
    <property type="entry name" value="Znf_MqsA-type"/>
</dbReference>
<sequence length="76" mass="8544">MTCVICKRGEVRAKKVEAEIKIGNDHLLVTVDAEACSQCGEAYYSADIMRRLEQVREDFVRKAITPPAVGRVYQLT</sequence>
<dbReference type="NCBIfam" id="TIGR03831">
    <property type="entry name" value="YgiT_finger"/>
    <property type="match status" value="1"/>
</dbReference>
<gene>
    <name evidence="1" type="ORF">Nkreftii_000383</name>
</gene>
<dbReference type="EMBL" id="CP047423">
    <property type="protein sequence ID" value="QPD02609.1"/>
    <property type="molecule type" value="Genomic_DNA"/>
</dbReference>
<proteinExistence type="predicted"/>
<dbReference type="CDD" id="cd12870">
    <property type="entry name" value="MqsA"/>
    <property type="match status" value="1"/>
</dbReference>
<dbReference type="AlphaFoldDB" id="A0A7S8IY13"/>
<protein>
    <recommendedName>
        <fullName evidence="3">YgiT-type zinc finger domain-containing protein</fullName>
    </recommendedName>
</protein>
<evidence type="ECO:0000313" key="2">
    <source>
        <dbReference type="Proteomes" id="UP000593737"/>
    </source>
</evidence>
<dbReference type="Gene3D" id="3.10.20.860">
    <property type="match status" value="1"/>
</dbReference>
<dbReference type="Proteomes" id="UP000593737">
    <property type="component" value="Chromosome"/>
</dbReference>
<organism evidence="1 2">
    <name type="scientific">Candidatus Nitrospira kreftii</name>
    <dbReference type="NCBI Taxonomy" id="2652173"/>
    <lineage>
        <taxon>Bacteria</taxon>
        <taxon>Pseudomonadati</taxon>
        <taxon>Nitrospirota</taxon>
        <taxon>Nitrospiria</taxon>
        <taxon>Nitrospirales</taxon>
        <taxon>Nitrospiraceae</taxon>
        <taxon>Nitrospira</taxon>
    </lineage>
</organism>
<dbReference type="KEGG" id="nkf:Nkreftii_000383"/>